<dbReference type="SUPFAM" id="SSF51569">
    <property type="entry name" value="Aldolase"/>
    <property type="match status" value="1"/>
</dbReference>
<comment type="similarity">
    <text evidence="1">Belongs to the aldolase LacD family.</text>
</comment>
<dbReference type="InterPro" id="IPR050552">
    <property type="entry name" value="LacD_aldolase"/>
</dbReference>
<dbReference type="NCBIfam" id="NF009498">
    <property type="entry name" value="PRK12858.1"/>
    <property type="match status" value="1"/>
</dbReference>
<dbReference type="InterPro" id="IPR013785">
    <property type="entry name" value="Aldolase_TIM"/>
</dbReference>
<reference evidence="3" key="1">
    <citation type="submission" date="2022-11" db="EMBL/GenBank/DDBJ databases">
        <title>Hoeflea poritis sp. nov., isolated from scleractinian coral Porites lutea.</title>
        <authorList>
            <person name="Zhang G."/>
            <person name="Wei Q."/>
            <person name="Cai L."/>
        </authorList>
    </citation>
    <scope>NUCLEOTIDE SEQUENCE</scope>
    <source>
        <strain evidence="3">E7-10</strain>
    </source>
</reference>
<dbReference type="Gene3D" id="3.20.20.70">
    <property type="entry name" value="Aldolase class I"/>
    <property type="match status" value="1"/>
</dbReference>
<comment type="caution">
    <text evidence="3">The sequence shown here is derived from an EMBL/GenBank/DDBJ whole genome shotgun (WGS) entry which is preliminary data.</text>
</comment>
<proteinExistence type="inferred from homology"/>
<keyword evidence="2" id="KW-0456">Lyase</keyword>
<evidence type="ECO:0000313" key="4">
    <source>
        <dbReference type="Proteomes" id="UP001148313"/>
    </source>
</evidence>
<accession>A0ABT4VNN9</accession>
<evidence type="ECO:0000313" key="3">
    <source>
        <dbReference type="EMBL" id="MDA4845775.1"/>
    </source>
</evidence>
<dbReference type="SMART" id="SM01133">
    <property type="entry name" value="DeoC"/>
    <property type="match status" value="1"/>
</dbReference>
<dbReference type="Pfam" id="PF01791">
    <property type="entry name" value="DeoC"/>
    <property type="match status" value="1"/>
</dbReference>
<keyword evidence="4" id="KW-1185">Reference proteome</keyword>
<gene>
    <name evidence="3" type="ORF">OOZ53_10470</name>
</gene>
<dbReference type="EMBL" id="JAPJZH010000005">
    <property type="protein sequence ID" value="MDA4845775.1"/>
    <property type="molecule type" value="Genomic_DNA"/>
</dbReference>
<dbReference type="RefSeq" id="WP_271089456.1">
    <property type="nucleotide sequence ID" value="NZ_JAPJZH010000005.1"/>
</dbReference>
<dbReference type="Proteomes" id="UP001148313">
    <property type="component" value="Unassembled WGS sequence"/>
</dbReference>
<evidence type="ECO:0000256" key="2">
    <source>
        <dbReference type="ARBA" id="ARBA00023239"/>
    </source>
</evidence>
<protein>
    <submittedName>
        <fullName evidence="3">Tagatose 1,6-diphosphate aldolase</fullName>
    </submittedName>
</protein>
<evidence type="ECO:0000256" key="1">
    <source>
        <dbReference type="ARBA" id="ARBA00008679"/>
    </source>
</evidence>
<dbReference type="PANTHER" id="PTHR39340:SF1">
    <property type="entry name" value="SULFOFRUCTOSEPHOSPHATE ALDOLASE"/>
    <property type="match status" value="1"/>
</dbReference>
<name>A0ABT4VNN9_9HYPH</name>
<dbReference type="InterPro" id="IPR002915">
    <property type="entry name" value="DeoC/FbaB/LacD_aldolase"/>
</dbReference>
<organism evidence="3 4">
    <name type="scientific">Hoeflea poritis</name>
    <dbReference type="NCBI Taxonomy" id="2993659"/>
    <lineage>
        <taxon>Bacteria</taxon>
        <taxon>Pseudomonadati</taxon>
        <taxon>Pseudomonadota</taxon>
        <taxon>Alphaproteobacteria</taxon>
        <taxon>Hyphomicrobiales</taxon>
        <taxon>Rhizobiaceae</taxon>
        <taxon>Hoeflea</taxon>
    </lineage>
</organism>
<dbReference type="PANTHER" id="PTHR39340">
    <property type="entry name" value="SULFOFRUCTOSEPHOSPHATE ALDOLASE"/>
    <property type="match status" value="1"/>
</dbReference>
<sequence length="305" mass="33490">MGQKKPEPQMPMYGVAVDQGSGLGAAIAEARGSEARETDLFDFKKAVVECLSRDASVLLVDAEYGRELLPHFNPACEKLLAYEADVYRIATSERITVLPDNLSVADYAGLGVRRLKFFLYYAPRGSAETNEKKHGLVRDIGRQCADHGIEFLFEPIVYDETVTDSTSLEFARLKPDLVREATAIYADPDFAVDVLKVEIPVNLAFVEGFGSGEFDRGWALDCFRQAAAAAGPIPLVYLSAGVSFDWFEQSLRLAREAGVNAAGFMCGRAIWSDAVAEFGHGGHARLTEWLTGEGRRRLERLKAAL</sequence>